<evidence type="ECO:0000259" key="1">
    <source>
        <dbReference type="Pfam" id="PF16347"/>
    </source>
</evidence>
<feature type="domain" description="N-sulphoglucosamine sulphohydrolase C-terminal" evidence="1">
    <location>
        <begin position="203"/>
        <end position="359"/>
    </location>
</feature>
<dbReference type="Gene3D" id="3.40.720.10">
    <property type="entry name" value="Alkaline Phosphatase, subunit A"/>
    <property type="match status" value="1"/>
</dbReference>
<keyword evidence="3" id="KW-1185">Reference proteome</keyword>
<evidence type="ECO:0000313" key="2">
    <source>
        <dbReference type="EMBL" id="EDM28504.1"/>
    </source>
</evidence>
<gene>
    <name evidence="2" type="ORF">LNTAR_11326</name>
</gene>
<dbReference type="eggNOG" id="COG3119">
    <property type="taxonomic scope" value="Bacteria"/>
</dbReference>
<sequence>MIGKIHLKGAMQGFDYWEVLPGQGKYWHPEFVTTNGKTTYKDEHSTDVITKRAKNWLQNDRDQEKPFMLMVHYKAPHRAWQPTTRWKEKFKAMTFPEPDTLFDDYQGRGTAANKQDMSIDVTMRMSRDVKSKLPERTEELSKIDPYDKKALIRLKYQWYMRDYLACIAGVDENIGFLLDYLKETGLDKNTIVMYSADQGFYLGEHGWFDKRFMYEESYRTPFLAHWPGVTAPGSHNSDLVQNIDFAETFLAMAGIKAPEDMQGESLVPLLKGETPADWRSHLYYHYYEYPAVHSVRRHEGVSGKRFKLIRFYGIDVPNGEEWEFFDLKNDPKEMTSQYGNPEYAAEIAKLKIELANLREKYQVVEIPQKVRKK</sequence>
<protein>
    <submittedName>
        <fullName evidence="2">Mucin-desulfating sulfatase</fullName>
    </submittedName>
</protein>
<proteinExistence type="predicted"/>
<name>A6DJ68_9BACT</name>
<dbReference type="SUPFAM" id="SSF53649">
    <property type="entry name" value="Alkaline phosphatase-like"/>
    <property type="match status" value="1"/>
</dbReference>
<dbReference type="EMBL" id="ABCK01000005">
    <property type="protein sequence ID" value="EDM28504.1"/>
    <property type="molecule type" value="Genomic_DNA"/>
</dbReference>
<comment type="caution">
    <text evidence="2">The sequence shown here is derived from an EMBL/GenBank/DDBJ whole genome shotgun (WGS) entry which is preliminary data.</text>
</comment>
<dbReference type="InterPro" id="IPR032506">
    <property type="entry name" value="SGSH_C"/>
</dbReference>
<dbReference type="Pfam" id="PF16347">
    <property type="entry name" value="SGSH_C"/>
    <property type="match status" value="1"/>
</dbReference>
<dbReference type="STRING" id="313628.LNTAR_11326"/>
<dbReference type="AlphaFoldDB" id="A6DJ68"/>
<accession>A6DJ68</accession>
<dbReference type="Proteomes" id="UP000004947">
    <property type="component" value="Unassembled WGS sequence"/>
</dbReference>
<reference evidence="2 3" key="1">
    <citation type="journal article" date="2010" name="J. Bacteriol.">
        <title>Genome sequence of Lentisphaera araneosa HTCC2155T, the type species of the order Lentisphaerales in the phylum Lentisphaerae.</title>
        <authorList>
            <person name="Thrash J.C."/>
            <person name="Cho J.C."/>
            <person name="Vergin K.L."/>
            <person name="Morris R.M."/>
            <person name="Giovannoni S.J."/>
        </authorList>
    </citation>
    <scope>NUCLEOTIDE SEQUENCE [LARGE SCALE GENOMIC DNA]</scope>
    <source>
        <strain evidence="2 3">HTCC2155</strain>
    </source>
</reference>
<organism evidence="2 3">
    <name type="scientific">Lentisphaera araneosa HTCC2155</name>
    <dbReference type="NCBI Taxonomy" id="313628"/>
    <lineage>
        <taxon>Bacteria</taxon>
        <taxon>Pseudomonadati</taxon>
        <taxon>Lentisphaerota</taxon>
        <taxon>Lentisphaeria</taxon>
        <taxon>Lentisphaerales</taxon>
        <taxon>Lentisphaeraceae</taxon>
        <taxon>Lentisphaera</taxon>
    </lineage>
</organism>
<dbReference type="PANTHER" id="PTHR43108:SF6">
    <property type="entry name" value="N-SULPHOGLUCOSAMINE SULPHOHYDROLASE"/>
    <property type="match status" value="1"/>
</dbReference>
<dbReference type="InterPro" id="IPR017850">
    <property type="entry name" value="Alkaline_phosphatase_core_sf"/>
</dbReference>
<evidence type="ECO:0000313" key="3">
    <source>
        <dbReference type="Proteomes" id="UP000004947"/>
    </source>
</evidence>
<dbReference type="PANTHER" id="PTHR43108">
    <property type="entry name" value="N-ACETYLGLUCOSAMINE-6-SULFATASE FAMILY MEMBER"/>
    <property type="match status" value="1"/>
</dbReference>